<dbReference type="GO" id="GO:0003677">
    <property type="term" value="F:DNA binding"/>
    <property type="evidence" value="ECO:0007669"/>
    <property type="project" value="UniProtKB-KW"/>
</dbReference>
<dbReference type="EMBL" id="JAROAV010000044">
    <property type="protein sequence ID" value="MDF8265961.1"/>
    <property type="molecule type" value="Genomic_DNA"/>
</dbReference>
<evidence type="ECO:0000259" key="5">
    <source>
        <dbReference type="PROSITE" id="PS50932"/>
    </source>
</evidence>
<dbReference type="SMART" id="SM00354">
    <property type="entry name" value="HTH_LACI"/>
    <property type="match status" value="1"/>
</dbReference>
<keyword evidence="3" id="KW-0804">Transcription</keyword>
<name>A0ABT6CFA2_9MICO</name>
<evidence type="ECO:0000313" key="7">
    <source>
        <dbReference type="Proteomes" id="UP001528912"/>
    </source>
</evidence>
<feature type="domain" description="HTH lacI-type" evidence="5">
    <location>
        <begin position="14"/>
        <end position="69"/>
    </location>
</feature>
<proteinExistence type="predicted"/>
<dbReference type="Proteomes" id="UP001528912">
    <property type="component" value="Unassembled WGS sequence"/>
</dbReference>
<organism evidence="6 7">
    <name type="scientific">Luteipulveratus flavus</name>
    <dbReference type="NCBI Taxonomy" id="3031728"/>
    <lineage>
        <taxon>Bacteria</taxon>
        <taxon>Bacillati</taxon>
        <taxon>Actinomycetota</taxon>
        <taxon>Actinomycetes</taxon>
        <taxon>Micrococcales</taxon>
        <taxon>Dermacoccaceae</taxon>
        <taxon>Luteipulveratus</taxon>
    </lineage>
</organism>
<feature type="region of interest" description="Disordered" evidence="4">
    <location>
        <begin position="341"/>
        <end position="366"/>
    </location>
</feature>
<feature type="compositionally biased region" description="Pro residues" evidence="4">
    <location>
        <begin position="354"/>
        <end position="366"/>
    </location>
</feature>
<dbReference type="Gene3D" id="1.10.260.40">
    <property type="entry name" value="lambda repressor-like DNA-binding domains"/>
    <property type="match status" value="1"/>
</dbReference>
<dbReference type="PANTHER" id="PTHR30146:SF138">
    <property type="entry name" value="TRANSCRIPTIONAL REGULATORY PROTEIN"/>
    <property type="match status" value="1"/>
</dbReference>
<dbReference type="Gene3D" id="3.40.50.2300">
    <property type="match status" value="2"/>
</dbReference>
<dbReference type="InterPro" id="IPR010982">
    <property type="entry name" value="Lambda_DNA-bd_dom_sf"/>
</dbReference>
<dbReference type="Pfam" id="PF00356">
    <property type="entry name" value="LacI"/>
    <property type="match status" value="1"/>
</dbReference>
<reference evidence="6 7" key="1">
    <citation type="submission" date="2023-03" db="EMBL/GenBank/DDBJ databases">
        <title>YIM 133296 draft genome.</title>
        <authorList>
            <person name="Xiong L."/>
        </authorList>
    </citation>
    <scope>NUCLEOTIDE SEQUENCE [LARGE SCALE GENOMIC DNA]</scope>
    <source>
        <strain evidence="6 7">YIM 133296</strain>
    </source>
</reference>
<evidence type="ECO:0000313" key="6">
    <source>
        <dbReference type="EMBL" id="MDF8265961.1"/>
    </source>
</evidence>
<dbReference type="InterPro" id="IPR028082">
    <property type="entry name" value="Peripla_BP_I"/>
</dbReference>
<keyword evidence="1" id="KW-0805">Transcription regulation</keyword>
<dbReference type="RefSeq" id="WP_277193218.1">
    <property type="nucleotide sequence ID" value="NZ_JAROAV010000044.1"/>
</dbReference>
<dbReference type="InterPro" id="IPR046335">
    <property type="entry name" value="LacI/GalR-like_sensor"/>
</dbReference>
<dbReference type="CDD" id="cd01392">
    <property type="entry name" value="HTH_LacI"/>
    <property type="match status" value="1"/>
</dbReference>
<keyword evidence="2 6" id="KW-0238">DNA-binding</keyword>
<evidence type="ECO:0000256" key="1">
    <source>
        <dbReference type="ARBA" id="ARBA00023015"/>
    </source>
</evidence>
<sequence length="366" mass="38286">MPADQDPAARTPRATLRDVALRAGVAISTASLVYSGKKPVAPATAEKVREAATELGYHGPDPIASSLRQGRSGVIGAVVPSRLLHAFRDPYAVTMFDGLAETLGDLGTGLLLMPESAPGSEPPPGSNLAVDAVVFLLSSEEAHPLVPELVGRGIPMVGTGSPVDPHIVQVRVDDRRATAALARHVHELGHRHVGHVLMPLQPDQVTRRVTRAEVAEATLPITRERAEGVRDVFGDVPMVSAAEADIEAGRAAADLLLGLDPRPTAILAQSDLLAVGAVRAAEARGLRVPEDVSVSGFDGVELPWLGRRLTTVDQRPAEKGRLVGEALRHLLAGESVEDVELDAPLRLGDTTAAPPRPAPPTPGPPG</sequence>
<dbReference type="CDD" id="cd06279">
    <property type="entry name" value="PBP1_LacI-like"/>
    <property type="match status" value="1"/>
</dbReference>
<comment type="caution">
    <text evidence="6">The sequence shown here is derived from an EMBL/GenBank/DDBJ whole genome shotgun (WGS) entry which is preliminary data.</text>
</comment>
<evidence type="ECO:0000256" key="4">
    <source>
        <dbReference type="SAM" id="MobiDB-lite"/>
    </source>
</evidence>
<evidence type="ECO:0000256" key="3">
    <source>
        <dbReference type="ARBA" id="ARBA00023163"/>
    </source>
</evidence>
<dbReference type="InterPro" id="IPR000843">
    <property type="entry name" value="HTH_LacI"/>
</dbReference>
<accession>A0ABT6CFA2</accession>
<dbReference type="SUPFAM" id="SSF47413">
    <property type="entry name" value="lambda repressor-like DNA-binding domains"/>
    <property type="match status" value="1"/>
</dbReference>
<dbReference type="PROSITE" id="PS50932">
    <property type="entry name" value="HTH_LACI_2"/>
    <property type="match status" value="1"/>
</dbReference>
<gene>
    <name evidence="6" type="ORF">P4R38_17070</name>
</gene>
<dbReference type="SUPFAM" id="SSF53822">
    <property type="entry name" value="Periplasmic binding protein-like I"/>
    <property type="match status" value="1"/>
</dbReference>
<evidence type="ECO:0000256" key="2">
    <source>
        <dbReference type="ARBA" id="ARBA00023125"/>
    </source>
</evidence>
<dbReference type="Pfam" id="PF13377">
    <property type="entry name" value="Peripla_BP_3"/>
    <property type="match status" value="1"/>
</dbReference>
<protein>
    <submittedName>
        <fullName evidence="6">LacI family DNA-binding transcriptional regulator</fullName>
    </submittedName>
</protein>
<dbReference type="PANTHER" id="PTHR30146">
    <property type="entry name" value="LACI-RELATED TRANSCRIPTIONAL REPRESSOR"/>
    <property type="match status" value="1"/>
</dbReference>
<keyword evidence="7" id="KW-1185">Reference proteome</keyword>